<name>A0A0C9SEN0_AMBAM</name>
<reference evidence="1" key="1">
    <citation type="journal article" date="2015" name="PLoS ONE">
        <title>An Insight into the Sialome of the Lone Star Tick, Amblyomma americanum, with a Glimpse on Its Time Dependent Gene Expression.</title>
        <authorList>
            <person name="Karim S."/>
            <person name="Ribeiro J.M."/>
        </authorList>
    </citation>
    <scope>NUCLEOTIDE SEQUENCE</scope>
    <source>
        <tissue evidence="1">Salivary gland</tissue>
    </source>
</reference>
<organism evidence="1">
    <name type="scientific">Amblyomma americanum</name>
    <name type="common">Lone star tick</name>
    <dbReference type="NCBI Taxonomy" id="6943"/>
    <lineage>
        <taxon>Eukaryota</taxon>
        <taxon>Metazoa</taxon>
        <taxon>Ecdysozoa</taxon>
        <taxon>Arthropoda</taxon>
        <taxon>Chelicerata</taxon>
        <taxon>Arachnida</taxon>
        <taxon>Acari</taxon>
        <taxon>Parasitiformes</taxon>
        <taxon>Ixodida</taxon>
        <taxon>Ixodoidea</taxon>
        <taxon>Ixodidae</taxon>
        <taxon>Amblyomminae</taxon>
        <taxon>Amblyomma</taxon>
    </lineage>
</organism>
<protein>
    <submittedName>
        <fullName evidence="1">Putative secreted protein</fullName>
    </submittedName>
</protein>
<sequence length="103" mass="11523">VLEIFIFVARSNVTKVILLFSDLLGYLKVVDASRRLSALCSLCQVSQEITLLSRHCIFCRHCPFESGLVCVLKSNDSDNISVIGMFSKDPCVALSKKKKKKKK</sequence>
<dbReference type="EMBL" id="GBZX01001077">
    <property type="protein sequence ID" value="JAG91663.1"/>
    <property type="molecule type" value="mRNA"/>
</dbReference>
<feature type="non-terminal residue" evidence="1">
    <location>
        <position position="103"/>
    </location>
</feature>
<dbReference type="AlphaFoldDB" id="A0A0C9SEN0"/>
<feature type="non-terminal residue" evidence="1">
    <location>
        <position position="1"/>
    </location>
</feature>
<accession>A0A0C9SEN0</accession>
<evidence type="ECO:0000313" key="1">
    <source>
        <dbReference type="EMBL" id="JAG91663.1"/>
    </source>
</evidence>
<proteinExistence type="evidence at transcript level"/>